<keyword evidence="5" id="KW-0496">Mitochondrion</keyword>
<feature type="domain" description="Small ribosomal subunit protein uS7" evidence="4">
    <location>
        <begin position="7"/>
        <end position="142"/>
    </location>
</feature>
<dbReference type="SUPFAM" id="SSF47973">
    <property type="entry name" value="Ribosomal protein S7"/>
    <property type="match status" value="1"/>
</dbReference>
<name>A0A2R4A3M1_9STRA</name>
<dbReference type="GO" id="GO:0006412">
    <property type="term" value="P:translation"/>
    <property type="evidence" value="ECO:0007669"/>
    <property type="project" value="InterPro"/>
</dbReference>
<dbReference type="InterPro" id="IPR000235">
    <property type="entry name" value="Ribosomal_uS7"/>
</dbReference>
<dbReference type="AlphaFoldDB" id="A0A2R4A3M1"/>
<evidence type="ECO:0000256" key="2">
    <source>
        <dbReference type="ARBA" id="ARBA00022980"/>
    </source>
</evidence>
<proteinExistence type="inferred from homology"/>
<dbReference type="GO" id="GO:0005840">
    <property type="term" value="C:ribosome"/>
    <property type="evidence" value="ECO:0007669"/>
    <property type="project" value="UniProtKB-KW"/>
</dbReference>
<dbReference type="Pfam" id="PF00177">
    <property type="entry name" value="Ribosomal_S7"/>
    <property type="match status" value="1"/>
</dbReference>
<organism evidence="5">
    <name type="scientific">Halamphora calidilacuna</name>
    <dbReference type="NCBI Taxonomy" id="2133758"/>
    <lineage>
        <taxon>Eukaryota</taxon>
        <taxon>Sar</taxon>
        <taxon>Stramenopiles</taxon>
        <taxon>Ochrophyta</taxon>
        <taxon>Bacillariophyta</taxon>
        <taxon>Bacillariophyceae</taxon>
        <taxon>Bacillariophycidae</taxon>
        <taxon>Naviculales</taxon>
        <taxon>Amphipleuraceae</taxon>
        <taxon>Halamphora</taxon>
    </lineage>
</organism>
<evidence type="ECO:0000256" key="3">
    <source>
        <dbReference type="ARBA" id="ARBA00023274"/>
    </source>
</evidence>
<dbReference type="Gene3D" id="1.10.455.10">
    <property type="entry name" value="Ribosomal protein S7 domain"/>
    <property type="match status" value="1"/>
</dbReference>
<sequence>MKKKKIEIKTKLINHLIIKGKKNKSETLTLKSLKTLQINSKKSSKKLFQLALVASTPIFKINTITKKKQKKKKQRSKIIPAFISDKTSRISFAIRFIIKTTNKNRNSLFYRTLSEEILMSAQNKSQTIETKKENQKQVFANRHLFKYYRWH</sequence>
<evidence type="ECO:0000313" key="5">
    <source>
        <dbReference type="EMBL" id="AVR57675.1"/>
    </source>
</evidence>
<accession>A0A2R4A3M1</accession>
<dbReference type="InterPro" id="IPR023798">
    <property type="entry name" value="Ribosomal_uS7_dom"/>
</dbReference>
<comment type="similarity">
    <text evidence="1">Belongs to the universal ribosomal protein uS7 family.</text>
</comment>
<evidence type="ECO:0000259" key="4">
    <source>
        <dbReference type="Pfam" id="PF00177"/>
    </source>
</evidence>
<geneLocation type="mitochondrion" evidence="5"/>
<protein>
    <submittedName>
        <fullName evidence="5">Ribosomal protein S7</fullName>
    </submittedName>
</protein>
<keyword evidence="2 5" id="KW-0689">Ribosomal protein</keyword>
<gene>
    <name evidence="5" type="primary">rps7</name>
</gene>
<dbReference type="PIRSF" id="PIRSF002122">
    <property type="entry name" value="RPS7p_RPS7a_RPS5e_RPS7o"/>
    <property type="match status" value="1"/>
</dbReference>
<evidence type="ECO:0000256" key="1">
    <source>
        <dbReference type="ARBA" id="ARBA00007151"/>
    </source>
</evidence>
<reference evidence="5" key="1">
    <citation type="submission" date="2017-09" db="EMBL/GenBank/DDBJ databases">
        <title>Your Publication.</title>
        <authorList>
            <person name="Keepers K.G."/>
            <person name="Pogoda C.S."/>
            <person name="Hamsher S.E."/>
            <person name="Stepanek J.G."/>
            <person name="Kane N.C."/>
            <person name="Kociolek J.P."/>
        </authorList>
    </citation>
    <scope>NUCLEOTIDE SEQUENCE</scope>
</reference>
<dbReference type="GO" id="GO:1990904">
    <property type="term" value="C:ribonucleoprotein complex"/>
    <property type="evidence" value="ECO:0007669"/>
    <property type="project" value="UniProtKB-KW"/>
</dbReference>
<dbReference type="EMBL" id="MF997424">
    <property type="protein sequence ID" value="AVR57675.1"/>
    <property type="molecule type" value="Genomic_DNA"/>
</dbReference>
<dbReference type="InterPro" id="IPR036823">
    <property type="entry name" value="Ribosomal_uS7_dom_sf"/>
</dbReference>
<keyword evidence="3" id="KW-0687">Ribonucleoprotein</keyword>